<dbReference type="InterPro" id="IPR032710">
    <property type="entry name" value="NTF2-like_dom_sf"/>
</dbReference>
<evidence type="ECO:0008006" key="3">
    <source>
        <dbReference type="Google" id="ProtNLM"/>
    </source>
</evidence>
<proteinExistence type="predicted"/>
<dbReference type="SUPFAM" id="SSF54427">
    <property type="entry name" value="NTF2-like"/>
    <property type="match status" value="1"/>
</dbReference>
<name>A0A132C212_9RHOB</name>
<reference evidence="1 2" key="1">
    <citation type="submission" date="2015-12" db="EMBL/GenBank/DDBJ databases">
        <title>Genome sequence of the marine Rhodobacteraceae strain O3.65, Candidatus Tritonibacter horizontis.</title>
        <authorList>
            <person name="Poehlein A."/>
            <person name="Giebel H.A."/>
            <person name="Voget S."/>
            <person name="Brinkhoff T."/>
        </authorList>
    </citation>
    <scope>NUCLEOTIDE SEQUENCE [LARGE SCALE GENOMIC DNA]</scope>
    <source>
        <strain evidence="1 2">O3.65</strain>
    </source>
</reference>
<organism evidence="1 2">
    <name type="scientific">Tritonibacter horizontis</name>
    <dbReference type="NCBI Taxonomy" id="1768241"/>
    <lineage>
        <taxon>Bacteria</taxon>
        <taxon>Pseudomonadati</taxon>
        <taxon>Pseudomonadota</taxon>
        <taxon>Alphaproteobacteria</taxon>
        <taxon>Rhodobacterales</taxon>
        <taxon>Paracoccaceae</taxon>
        <taxon>Tritonibacter</taxon>
    </lineage>
</organism>
<dbReference type="EMBL" id="LPUY01000012">
    <property type="protein sequence ID" value="KUP94695.1"/>
    <property type="molecule type" value="Genomic_DNA"/>
</dbReference>
<dbReference type="RefSeq" id="WP_232367701.1">
    <property type="nucleotide sequence ID" value="NZ_LPUY01000012.1"/>
</dbReference>
<keyword evidence="2" id="KW-1185">Reference proteome</keyword>
<accession>A0A132C212</accession>
<comment type="caution">
    <text evidence="1">The sequence shown here is derived from an EMBL/GenBank/DDBJ whole genome shotgun (WGS) entry which is preliminary data.</text>
</comment>
<dbReference type="Proteomes" id="UP000068382">
    <property type="component" value="Unassembled WGS sequence"/>
</dbReference>
<evidence type="ECO:0000313" key="2">
    <source>
        <dbReference type="Proteomes" id="UP000068382"/>
    </source>
</evidence>
<evidence type="ECO:0000313" key="1">
    <source>
        <dbReference type="EMBL" id="KUP94695.1"/>
    </source>
</evidence>
<sequence>MNGSGARVTATTLAHAAHQTGTLSPLEQFKLWDLEHHFWTAVGDTARETTATNAVMIFPYPPGILQGDQIWSYLRERTVWGTAIMSERRVTRYRDIAVLTYRVVAEKAASPAFKALCATTYLCDDDRWLRICHHQTLVS</sequence>
<gene>
    <name evidence="1" type="ORF">TRIHO_06210</name>
</gene>
<dbReference type="AlphaFoldDB" id="A0A132C212"/>
<protein>
    <recommendedName>
        <fullName evidence="3">DUF4440 domain-containing protein</fullName>
    </recommendedName>
</protein>